<proteinExistence type="predicted"/>
<evidence type="ECO:0000313" key="2">
    <source>
        <dbReference type="Proteomes" id="UP001556692"/>
    </source>
</evidence>
<dbReference type="Proteomes" id="UP001556692">
    <property type="component" value="Unassembled WGS sequence"/>
</dbReference>
<protein>
    <recommendedName>
        <fullName evidence="3">Aminoglycoside phosphotransferase domain-containing protein</fullName>
    </recommendedName>
</protein>
<reference evidence="1 2" key="1">
    <citation type="submission" date="2024-05" db="EMBL/GenBank/DDBJ databases">
        <authorList>
            <person name="Jiang F."/>
        </authorList>
    </citation>
    <scope>NUCLEOTIDE SEQUENCE [LARGE SCALE GENOMIC DNA]</scope>
    <source>
        <strain evidence="1 2">LZ166</strain>
    </source>
</reference>
<dbReference type="InterPro" id="IPR011009">
    <property type="entry name" value="Kinase-like_dom_sf"/>
</dbReference>
<dbReference type="InterPro" id="IPR052732">
    <property type="entry name" value="Cell-binding_unc_protein"/>
</dbReference>
<comment type="caution">
    <text evidence="1">The sequence shown here is derived from an EMBL/GenBank/DDBJ whole genome shotgun (WGS) entry which is preliminary data.</text>
</comment>
<keyword evidence="2" id="KW-1185">Reference proteome</keyword>
<dbReference type="EMBL" id="JBDPGJ010000002">
    <property type="protein sequence ID" value="MEX0405815.1"/>
    <property type="molecule type" value="Genomic_DNA"/>
</dbReference>
<name>A0ABV3SJM0_9HYPH</name>
<gene>
    <name evidence="1" type="ORF">ABGN05_09095</name>
</gene>
<dbReference type="RefSeq" id="WP_367953692.1">
    <property type="nucleotide sequence ID" value="NZ_JBDPGJ010000002.1"/>
</dbReference>
<dbReference type="SUPFAM" id="SSF56112">
    <property type="entry name" value="Protein kinase-like (PK-like)"/>
    <property type="match status" value="1"/>
</dbReference>
<sequence length="346" mass="38962">MASLAEKVRFLSDPAAYSGTEGVVRAHETHMSWVFIGERSVYKLKKPVRYPFLDFGTPAKRKFFCEEELRLNRRLAAETYRAVIPLCQGSAGSLSIGGEGKAVDWLVVMERLPEAEMLDEKIRHGRFGEDDVARIGETLARFYRARRPEPDDGRLYLEHLRREHVLNRTILSRRDLGLDEAAAALEAVGSALELLSPTIEDRIRRGLIVEGHGDLRPEHVCLVEPVQIIDCLEFNRAMRLIDPYDEVGYLGLECDVLGAAWVRPMLLDILEKRHGGRPGPQLLAFHGAFRALLRARLCMAHLLETPVRHPLKWKPLALRYIAAAQRDCLNLPSREGPTAARPSPGA</sequence>
<evidence type="ECO:0008006" key="3">
    <source>
        <dbReference type="Google" id="ProtNLM"/>
    </source>
</evidence>
<evidence type="ECO:0000313" key="1">
    <source>
        <dbReference type="EMBL" id="MEX0405815.1"/>
    </source>
</evidence>
<accession>A0ABV3SJM0</accession>
<organism evidence="1 2">
    <name type="scientific">Aquibium pacificus</name>
    <dbReference type="NCBI Taxonomy" id="3153579"/>
    <lineage>
        <taxon>Bacteria</taxon>
        <taxon>Pseudomonadati</taxon>
        <taxon>Pseudomonadota</taxon>
        <taxon>Alphaproteobacteria</taxon>
        <taxon>Hyphomicrobiales</taxon>
        <taxon>Phyllobacteriaceae</taxon>
        <taxon>Aquibium</taxon>
    </lineage>
</organism>
<dbReference type="PANTHER" id="PTHR43883:SF1">
    <property type="entry name" value="GLUCONOKINASE"/>
    <property type="match status" value="1"/>
</dbReference>
<dbReference type="PANTHER" id="PTHR43883">
    <property type="entry name" value="SLR0207 PROTEIN"/>
    <property type="match status" value="1"/>
</dbReference>